<evidence type="ECO:0000256" key="1">
    <source>
        <dbReference type="SAM" id="Phobius"/>
    </source>
</evidence>
<evidence type="ECO:0000313" key="3">
    <source>
        <dbReference type="Proteomes" id="UP000193920"/>
    </source>
</evidence>
<comment type="caution">
    <text evidence="2">The sequence shown here is derived from an EMBL/GenBank/DDBJ whole genome shotgun (WGS) entry which is preliminary data.</text>
</comment>
<keyword evidence="1" id="KW-0812">Transmembrane</keyword>
<feature type="transmembrane region" description="Helical" evidence="1">
    <location>
        <begin position="12"/>
        <end position="39"/>
    </location>
</feature>
<gene>
    <name evidence="2" type="ORF">LY90DRAFT_504712</name>
</gene>
<reference evidence="2 3" key="1">
    <citation type="submission" date="2016-08" db="EMBL/GenBank/DDBJ databases">
        <title>A Parts List for Fungal Cellulosomes Revealed by Comparative Genomics.</title>
        <authorList>
            <consortium name="DOE Joint Genome Institute"/>
            <person name="Haitjema C.H."/>
            <person name="Gilmore S.P."/>
            <person name="Henske J.K."/>
            <person name="Solomon K.V."/>
            <person name="De Groot R."/>
            <person name="Kuo A."/>
            <person name="Mondo S.J."/>
            <person name="Salamov A.A."/>
            <person name="Labutti K."/>
            <person name="Zhao Z."/>
            <person name="Chiniquy J."/>
            <person name="Barry K."/>
            <person name="Brewer H.M."/>
            <person name="Purvine S.O."/>
            <person name="Wright A.T."/>
            <person name="Boxma B."/>
            <person name="Van Alen T."/>
            <person name="Hackstein J.H."/>
            <person name="Baker S.E."/>
            <person name="Grigoriev I.V."/>
            <person name="O'Malley M.A."/>
        </authorList>
    </citation>
    <scope>NUCLEOTIDE SEQUENCE [LARGE SCALE GENOMIC DNA]</scope>
    <source>
        <strain evidence="2 3">G1</strain>
    </source>
</reference>
<organism evidence="2 3">
    <name type="scientific">Neocallimastix californiae</name>
    <dbReference type="NCBI Taxonomy" id="1754190"/>
    <lineage>
        <taxon>Eukaryota</taxon>
        <taxon>Fungi</taxon>
        <taxon>Fungi incertae sedis</taxon>
        <taxon>Chytridiomycota</taxon>
        <taxon>Chytridiomycota incertae sedis</taxon>
        <taxon>Neocallimastigomycetes</taxon>
        <taxon>Neocallimastigales</taxon>
        <taxon>Neocallimastigaceae</taxon>
        <taxon>Neocallimastix</taxon>
    </lineage>
</organism>
<proteinExistence type="predicted"/>
<evidence type="ECO:0000313" key="2">
    <source>
        <dbReference type="EMBL" id="ORY66673.1"/>
    </source>
</evidence>
<accession>A0A1Y2E528</accession>
<dbReference type="EMBL" id="MCOG01000050">
    <property type="protein sequence ID" value="ORY66673.1"/>
    <property type="molecule type" value="Genomic_DNA"/>
</dbReference>
<name>A0A1Y2E528_9FUNG</name>
<sequence length="225" mass="26304">MSNHNSKVHDANVIWLAIYYFLTFICLALLIYIIITLIIDCLTKKKDRVGTEDGEIYVYTEYVPNSDHHYQIINNEMNKIPSSYLYYQTNVNPPYDCYPPSRRYRYYSSRNYYGTRNYYGLPPPRGHPRYSNVAPLDRSQRPNSYPHYYESEVGEAPLSIPRENNSNNDNFNNNIENIVENNVDNINNNNLNPDHISVSNVNLYSNNNTTNPINNSNTNGQNPYY</sequence>
<keyword evidence="1" id="KW-1133">Transmembrane helix</keyword>
<keyword evidence="3" id="KW-1185">Reference proteome</keyword>
<dbReference type="AlphaFoldDB" id="A0A1Y2E528"/>
<dbReference type="Proteomes" id="UP000193920">
    <property type="component" value="Unassembled WGS sequence"/>
</dbReference>
<keyword evidence="1" id="KW-0472">Membrane</keyword>
<protein>
    <submittedName>
        <fullName evidence="2">Uncharacterized protein</fullName>
    </submittedName>
</protein>